<protein>
    <submittedName>
        <fullName evidence="4">Uncharacterized protein</fullName>
    </submittedName>
</protein>
<gene>
    <name evidence="3" type="ORF">HCI99_04075</name>
    <name evidence="4" type="ORF">HCI99_04560</name>
</gene>
<evidence type="ECO:0000313" key="3">
    <source>
        <dbReference type="EMBL" id="MBC1490996.1"/>
    </source>
</evidence>
<evidence type="ECO:0000313" key="4">
    <source>
        <dbReference type="EMBL" id="MBC1491089.1"/>
    </source>
</evidence>
<dbReference type="RefSeq" id="WP_185416915.1">
    <property type="nucleotide sequence ID" value="NZ_JAASTX010000004.1"/>
</dbReference>
<feature type="region of interest" description="Disordered" evidence="1">
    <location>
        <begin position="730"/>
        <end position="779"/>
    </location>
</feature>
<keyword evidence="2" id="KW-0812">Transmembrane</keyword>
<evidence type="ECO:0000256" key="1">
    <source>
        <dbReference type="SAM" id="MobiDB-lite"/>
    </source>
</evidence>
<keyword evidence="2" id="KW-1133">Transmembrane helix</keyword>
<evidence type="ECO:0000313" key="5">
    <source>
        <dbReference type="Proteomes" id="UP000533953"/>
    </source>
</evidence>
<organism evidence="4 5">
    <name type="scientific">Listeria booriae</name>
    <dbReference type="NCBI Taxonomy" id="1552123"/>
    <lineage>
        <taxon>Bacteria</taxon>
        <taxon>Bacillati</taxon>
        <taxon>Bacillota</taxon>
        <taxon>Bacilli</taxon>
        <taxon>Bacillales</taxon>
        <taxon>Listeriaceae</taxon>
        <taxon>Listeria</taxon>
    </lineage>
</organism>
<dbReference type="Proteomes" id="UP000533953">
    <property type="component" value="Unassembled WGS sequence"/>
</dbReference>
<dbReference type="EMBL" id="JAASTX010000004">
    <property type="protein sequence ID" value="MBC1491089.1"/>
    <property type="molecule type" value="Genomic_DNA"/>
</dbReference>
<dbReference type="AlphaFoldDB" id="A0A7X1CB54"/>
<sequence>MQRVKHWGKRAISSKLIVVLAMLVFGFAGAYVNQASASYKAGVAYQYYLLGSKADNLQEGVKDTKLPLKLGSLGSGGATGHFSYDEIVNSASSGDKKEAEKFASTMSTYSTFNYFSAESQGFMIVLTYGGRLFSILILGTLGVLMDIINLIVPALISLIAKLNVVRLLASALTDLNITSDLTTALGISKDTFQKISSVLLSFAVAMILLSLMGMFRHGGRIHQQSYSKLKGRLISFIALPLVVGIGASLLEVVVDVSTKNDNIAGNYSRYLVDNRSWAYNFNYAPHGNGGAEADITPTTGSSYVDLKYNPYTEEGAKRIKEINSESSLANNHRDNIFPNTALALSFASSEHFTATDFINYKGTQASEYLYGQKSKMGIAFGSYYQYAENMSKLDRNKKIPLTDTENSYVPSNGELRTGDDAKTAQKGGYSAAIADYSDGGKLTVTPQIAWRDRYIYGVKSSGANIDKYYAEPPSVEQMENEVGTHKEAAFSNQSMFLILSTKFDETGGTYAISAPGHGIMNTAASFDSDRSTYFVVSMVGNPFFTMFGLISGPLLQLVVFLAVTAAVITIGFIDMNLRPLVAWFKGITLGDIEYSIAFLVYCVGIAGTVLSIVVIPPLIVNFFVYIPRLLLLAFTVGKTAVSPQASLALYGTPLIISAIFSIVVAFLFVKSKKFNKGLTELFTFVWAWAKSTGERLEIQASGGAGMRTALEQQKARQKFDQNIQNIKTGIDWIRRPKAPNDPENPPDDPLDNSDAPPRRGDNYQLEPIESSSSKGQEFGTNKALDAKAIAQNGRYARAKSYLQENELDKSLSPNMQVASIEATERLKEFKKSPNIDTYKVAMQQLDVLEMEMRQEGHVEKIPRITKTKEELHNMYDMYAEEKSPSYQSSREKTNHDISKEMNPSAPNPISMGVHAEENPSPSISKKIDKHTILQKEKHQQQSGDKSTIFVHEHEYETYNTSETILQNYETKEVQQVVKSLGSASENAAIAKSLSRLNNSQSTQEAQKSIVELKETIPKLSAHEKEGINRDKLRQSLENVVQYKQEKEKRDIE</sequence>
<comment type="caution">
    <text evidence="4">The sequence shown here is derived from an EMBL/GenBank/DDBJ whole genome shotgun (WGS) entry which is preliminary data.</text>
</comment>
<evidence type="ECO:0000256" key="2">
    <source>
        <dbReference type="SAM" id="Phobius"/>
    </source>
</evidence>
<keyword evidence="2" id="KW-0472">Membrane</keyword>
<feature type="transmembrane region" description="Helical" evidence="2">
    <location>
        <begin position="12"/>
        <end position="32"/>
    </location>
</feature>
<name>A0A7X1CB54_9LIST</name>
<reference evidence="4 5" key="1">
    <citation type="submission" date="2020-03" db="EMBL/GenBank/DDBJ databases">
        <title>Soil Listeria distribution.</title>
        <authorList>
            <person name="Liao J."/>
            <person name="Wiedmann M."/>
        </authorList>
    </citation>
    <scope>NUCLEOTIDE SEQUENCE [LARGE SCALE GENOMIC DNA]</scope>
    <source>
        <strain evidence="4 5">FSL L7-1547</strain>
    </source>
</reference>
<feature type="transmembrane region" description="Helical" evidence="2">
    <location>
        <begin position="647"/>
        <end position="669"/>
    </location>
</feature>
<feature type="transmembrane region" description="Helical" evidence="2">
    <location>
        <begin position="233"/>
        <end position="254"/>
    </location>
</feature>
<dbReference type="EMBL" id="JAASTX010000004">
    <property type="protein sequence ID" value="MBC1490996.1"/>
    <property type="molecule type" value="Genomic_DNA"/>
</dbReference>
<feature type="transmembrane region" description="Helical" evidence="2">
    <location>
        <begin position="557"/>
        <end position="575"/>
    </location>
</feature>
<feature type="transmembrane region" description="Helical" evidence="2">
    <location>
        <begin position="595"/>
        <end position="615"/>
    </location>
</feature>
<feature type="transmembrane region" description="Helical" evidence="2">
    <location>
        <begin position="192"/>
        <end position="212"/>
    </location>
</feature>
<feature type="transmembrane region" description="Helical" evidence="2">
    <location>
        <begin position="531"/>
        <end position="550"/>
    </location>
</feature>
<feature type="compositionally biased region" description="Polar residues" evidence="1">
    <location>
        <begin position="769"/>
        <end position="779"/>
    </location>
</feature>
<feature type="transmembrane region" description="Helical" evidence="2">
    <location>
        <begin position="622"/>
        <end position="641"/>
    </location>
</feature>
<proteinExistence type="predicted"/>
<accession>A0A7X1CB54</accession>